<sequence length="163" mass="19375">MRKIINKGKTLIWDGYRFKFKGEIGLLYELTNRLIFDIEENTKRSIYCYNKQTGKKIWRIAPPIDENGKSLNGFYLGIGINIMQDNGELIDTGNFLTMEQYQTLYKSFESEYDNFRHIPFLDRAFNPTKDKLIAECDDDGTRFDYWVDWETGKVELFDILSRY</sequence>
<dbReference type="RefSeq" id="WP_202784698.1">
    <property type="nucleotide sequence ID" value="NZ_CAHJWF010000536.1"/>
</dbReference>
<comment type="caution">
    <text evidence="1">The sequence shown here is derived from an EMBL/GenBank/DDBJ whole genome shotgun (WGS) entry which is preliminary data.</text>
</comment>
<gene>
    <name evidence="1" type="ORF">AZO1586I_2400</name>
</gene>
<evidence type="ECO:0000313" key="1">
    <source>
        <dbReference type="EMBL" id="CAB5508125.1"/>
    </source>
</evidence>
<evidence type="ECO:0000313" key="2">
    <source>
        <dbReference type="Proteomes" id="UP000626656"/>
    </source>
</evidence>
<accession>A0ABN7GE56</accession>
<keyword evidence="2" id="KW-1185">Reference proteome</keyword>
<protein>
    <recommendedName>
        <fullName evidence="3">WG repeat-containing protein</fullName>
    </recommendedName>
</protein>
<dbReference type="EMBL" id="CAHJWF010000536">
    <property type="protein sequence ID" value="CAB5508125.1"/>
    <property type="molecule type" value="Genomic_DNA"/>
</dbReference>
<proteinExistence type="predicted"/>
<dbReference type="Proteomes" id="UP000626656">
    <property type="component" value="Unassembled WGS sequence"/>
</dbReference>
<reference evidence="1 2" key="1">
    <citation type="submission" date="2020-05" db="EMBL/GenBank/DDBJ databases">
        <authorList>
            <person name="Petersen J."/>
            <person name="Sayavedra L."/>
        </authorList>
    </citation>
    <scope>NUCLEOTIDE SEQUENCE [LARGE SCALE GENOMIC DNA]</scope>
    <source>
        <strain evidence="1">B azoricus SOX ET2 1586I</strain>
    </source>
</reference>
<name>A0ABN7GE56_9GAMM</name>
<evidence type="ECO:0008006" key="3">
    <source>
        <dbReference type="Google" id="ProtNLM"/>
    </source>
</evidence>
<organism evidence="1 2">
    <name type="scientific">Bathymodiolus thermophilus thioautotrophic gill symbiont</name>
    <dbReference type="NCBI Taxonomy" id="2360"/>
    <lineage>
        <taxon>Bacteria</taxon>
        <taxon>Pseudomonadati</taxon>
        <taxon>Pseudomonadota</taxon>
        <taxon>Gammaproteobacteria</taxon>
        <taxon>sulfur-oxidizing symbionts</taxon>
    </lineage>
</organism>